<organism evidence="1 2">
    <name type="scientific">Celeribacter ethanolicus</name>
    <dbReference type="NCBI Taxonomy" id="1758178"/>
    <lineage>
        <taxon>Bacteria</taxon>
        <taxon>Pseudomonadati</taxon>
        <taxon>Pseudomonadota</taxon>
        <taxon>Alphaproteobacteria</taxon>
        <taxon>Rhodobacterales</taxon>
        <taxon>Roseobacteraceae</taxon>
        <taxon>Celeribacter</taxon>
    </lineage>
</organism>
<evidence type="ECO:0000313" key="1">
    <source>
        <dbReference type="EMBL" id="ATG49183.1"/>
    </source>
</evidence>
<dbReference type="AlphaFoldDB" id="A0A291GF63"/>
<name>A0A291GF63_9RHOB</name>
<dbReference type="Proteomes" id="UP000217935">
    <property type="component" value="Chromosome"/>
</dbReference>
<reference evidence="1 2" key="1">
    <citation type="submission" date="2017-06" db="EMBL/GenBank/DDBJ databases">
        <title>Celeribacter sp. TSPH2 complete genome sequence.</title>
        <authorList>
            <person name="Woo J.-H."/>
            <person name="Kim H.-S."/>
        </authorList>
    </citation>
    <scope>NUCLEOTIDE SEQUENCE [LARGE SCALE GENOMIC DNA]</scope>
    <source>
        <strain evidence="1 2">TSPH2</strain>
    </source>
</reference>
<sequence>MNGVGRDGSLSGDRDLFDAHGDCLPNAELALLLIEQTELTAIYRCHEIIKGTEVVGELVVQSFREAYGSYSVGFLPAVNDPGMGKIAGMTFR</sequence>
<protein>
    <submittedName>
        <fullName evidence="1">Uncharacterized protein</fullName>
    </submittedName>
</protein>
<keyword evidence="2" id="KW-1185">Reference proteome</keyword>
<accession>A0A291GF63</accession>
<dbReference type="EMBL" id="CP022196">
    <property type="protein sequence ID" value="ATG49183.1"/>
    <property type="molecule type" value="Genomic_DNA"/>
</dbReference>
<evidence type="ECO:0000313" key="2">
    <source>
        <dbReference type="Proteomes" id="UP000217935"/>
    </source>
</evidence>
<proteinExistence type="predicted"/>
<gene>
    <name evidence="1" type="ORF">CEW89_17365</name>
</gene>
<dbReference type="KEGG" id="ceh:CEW89_17365"/>